<evidence type="ECO:0000313" key="2">
    <source>
        <dbReference type="EMBL" id="TEB06319.1"/>
    </source>
</evidence>
<keyword evidence="1" id="KW-1133">Transmembrane helix</keyword>
<comment type="caution">
    <text evidence="2">The sequence shown here is derived from an EMBL/GenBank/DDBJ whole genome shotgun (WGS) entry which is preliminary data.</text>
</comment>
<sequence length="184" mass="20635">MKAGEAPKILGGNQESWTPSQMTPTWNYRRGWAGMILAVGKLPLLLVFITRFIDTAANYPTLSTHHNDSHVMFTADSSDRLIGTVQRFFSHKRLRANGEYTSQVFAIIAPYEDLGTEDKRHGLYRCYHPDAGRKLVYNTLANRTLVVPVTNIWSHVASQVQVVPGIQRECLMVPASHQALGLQD</sequence>
<evidence type="ECO:0000256" key="1">
    <source>
        <dbReference type="SAM" id="Phobius"/>
    </source>
</evidence>
<feature type="transmembrane region" description="Helical" evidence="1">
    <location>
        <begin position="32"/>
        <end position="53"/>
    </location>
</feature>
<dbReference type="Proteomes" id="UP000298030">
    <property type="component" value="Unassembled WGS sequence"/>
</dbReference>
<dbReference type="EMBL" id="QPFP01000575">
    <property type="protein sequence ID" value="TEB06319.1"/>
    <property type="molecule type" value="Genomic_DNA"/>
</dbReference>
<gene>
    <name evidence="2" type="ORF">FA13DRAFT_1807194</name>
</gene>
<keyword evidence="1" id="KW-0812">Transmembrane</keyword>
<keyword evidence="1" id="KW-0472">Membrane</keyword>
<protein>
    <submittedName>
        <fullName evidence="2">Uncharacterized protein</fullName>
    </submittedName>
</protein>
<keyword evidence="3" id="KW-1185">Reference proteome</keyword>
<reference evidence="2 3" key="1">
    <citation type="journal article" date="2019" name="Nat. Ecol. Evol.">
        <title>Megaphylogeny resolves global patterns of mushroom evolution.</title>
        <authorList>
            <person name="Varga T."/>
            <person name="Krizsan K."/>
            <person name="Foldi C."/>
            <person name="Dima B."/>
            <person name="Sanchez-Garcia M."/>
            <person name="Sanchez-Ramirez S."/>
            <person name="Szollosi G.J."/>
            <person name="Szarkandi J.G."/>
            <person name="Papp V."/>
            <person name="Albert L."/>
            <person name="Andreopoulos W."/>
            <person name="Angelini C."/>
            <person name="Antonin V."/>
            <person name="Barry K.W."/>
            <person name="Bougher N.L."/>
            <person name="Buchanan P."/>
            <person name="Buyck B."/>
            <person name="Bense V."/>
            <person name="Catcheside P."/>
            <person name="Chovatia M."/>
            <person name="Cooper J."/>
            <person name="Damon W."/>
            <person name="Desjardin D."/>
            <person name="Finy P."/>
            <person name="Geml J."/>
            <person name="Haridas S."/>
            <person name="Hughes K."/>
            <person name="Justo A."/>
            <person name="Karasinski D."/>
            <person name="Kautmanova I."/>
            <person name="Kiss B."/>
            <person name="Kocsube S."/>
            <person name="Kotiranta H."/>
            <person name="LaButti K.M."/>
            <person name="Lechner B.E."/>
            <person name="Liimatainen K."/>
            <person name="Lipzen A."/>
            <person name="Lukacs Z."/>
            <person name="Mihaltcheva S."/>
            <person name="Morgado L.N."/>
            <person name="Niskanen T."/>
            <person name="Noordeloos M.E."/>
            <person name="Ohm R.A."/>
            <person name="Ortiz-Santana B."/>
            <person name="Ovrebo C."/>
            <person name="Racz N."/>
            <person name="Riley R."/>
            <person name="Savchenko A."/>
            <person name="Shiryaev A."/>
            <person name="Soop K."/>
            <person name="Spirin V."/>
            <person name="Szebenyi C."/>
            <person name="Tomsovsky M."/>
            <person name="Tulloss R.E."/>
            <person name="Uehling J."/>
            <person name="Grigoriev I.V."/>
            <person name="Vagvolgyi C."/>
            <person name="Papp T."/>
            <person name="Martin F.M."/>
            <person name="Miettinen O."/>
            <person name="Hibbett D.S."/>
            <person name="Nagy L.G."/>
        </authorList>
    </citation>
    <scope>NUCLEOTIDE SEQUENCE [LARGE SCALE GENOMIC DNA]</scope>
    <source>
        <strain evidence="2 3">FP101781</strain>
    </source>
</reference>
<organism evidence="2 3">
    <name type="scientific">Coprinellus micaceus</name>
    <name type="common">Glistening ink-cap mushroom</name>
    <name type="synonym">Coprinus micaceus</name>
    <dbReference type="NCBI Taxonomy" id="71717"/>
    <lineage>
        <taxon>Eukaryota</taxon>
        <taxon>Fungi</taxon>
        <taxon>Dikarya</taxon>
        <taxon>Basidiomycota</taxon>
        <taxon>Agaricomycotina</taxon>
        <taxon>Agaricomycetes</taxon>
        <taxon>Agaricomycetidae</taxon>
        <taxon>Agaricales</taxon>
        <taxon>Agaricineae</taxon>
        <taxon>Psathyrellaceae</taxon>
        <taxon>Coprinellus</taxon>
    </lineage>
</organism>
<dbReference type="AlphaFoldDB" id="A0A4Y7RC30"/>
<evidence type="ECO:0000313" key="3">
    <source>
        <dbReference type="Proteomes" id="UP000298030"/>
    </source>
</evidence>
<proteinExistence type="predicted"/>
<name>A0A4Y7RC30_COPMI</name>
<accession>A0A4Y7RC30</accession>